<evidence type="ECO:0000313" key="13">
    <source>
        <dbReference type="EMBL" id="KAF7496278.1"/>
    </source>
</evidence>
<evidence type="ECO:0000256" key="1">
    <source>
        <dbReference type="ARBA" id="ARBA00001936"/>
    </source>
</evidence>
<feature type="region of interest" description="Disordered" evidence="11">
    <location>
        <begin position="51"/>
        <end position="77"/>
    </location>
</feature>
<evidence type="ECO:0000313" key="14">
    <source>
        <dbReference type="EnsemblMetazoa" id="KAF7496278.1"/>
    </source>
</evidence>
<dbReference type="SUPFAM" id="SSF46934">
    <property type="entry name" value="UBA-like"/>
    <property type="match status" value="1"/>
</dbReference>
<dbReference type="PANTHER" id="PTHR15822:SF4">
    <property type="entry name" value="TYROSYL-DNA PHOSPHODIESTERASE 2"/>
    <property type="match status" value="1"/>
</dbReference>
<dbReference type="GO" id="GO:0046872">
    <property type="term" value="F:metal ion binding"/>
    <property type="evidence" value="ECO:0007669"/>
    <property type="project" value="UniProtKB-KW"/>
</dbReference>
<evidence type="ECO:0000256" key="6">
    <source>
        <dbReference type="ARBA" id="ARBA00022763"/>
    </source>
</evidence>
<name>A0A834RGR7_SARSC</name>
<dbReference type="Pfam" id="PF14555">
    <property type="entry name" value="UBA_4"/>
    <property type="match status" value="1"/>
</dbReference>
<dbReference type="EnsemblMetazoa" id="SSS_5257s_mrna">
    <property type="protein sequence ID" value="KAF7496278.1"/>
    <property type="gene ID" value="SSS_5257"/>
</dbReference>
<evidence type="ECO:0000256" key="5">
    <source>
        <dbReference type="ARBA" id="ARBA00022723"/>
    </source>
</evidence>
<sequence>MDRLDKISRESIEEFMRITEADFDTANEYLNRFGWQTVEAINQYFEVMFQENQDQEEQSQQQSTDLAKRHHERDDFPVNNTEPRLFRHVTYNIDGLCEKNLTLRIKAICEILIREKVTIAFLQEVRSNSEEIIRENLEPSYEIFSGYNSSADYYTLTLIAKKPYIRVIQSEVINFKQTQMGRNILLVELRIDDAKLLLINTHLESTKESKSIRMQQLVKLFQILQKKDLKELSIIVAGDLNLRDKELDEIGGLPSGVVDAWIATGKRPEVQYTWDMRRNDNEKFYEKNTNFKPRMRFDRVFFRPSQPTKIDLIHFGLIGLERLKPHTCFPSDHWGVITSYQIYLNKI</sequence>
<evidence type="ECO:0000256" key="2">
    <source>
        <dbReference type="ARBA" id="ARBA00001946"/>
    </source>
</evidence>
<gene>
    <name evidence="13" type="ORF">SSS_5257</name>
</gene>
<dbReference type="Gene3D" id="3.60.10.10">
    <property type="entry name" value="Endonuclease/exonuclease/phosphatase"/>
    <property type="match status" value="1"/>
</dbReference>
<protein>
    <submittedName>
        <fullName evidence="13">Tyrosyl-DNA phosphodiesterase 2</fullName>
    </submittedName>
</protein>
<keyword evidence="8" id="KW-0460">Magnesium</keyword>
<keyword evidence="6" id="KW-0227">DNA damage</keyword>
<proteinExistence type="predicted"/>
<dbReference type="GO" id="GO:0005737">
    <property type="term" value="C:cytoplasm"/>
    <property type="evidence" value="ECO:0007669"/>
    <property type="project" value="TreeGrafter"/>
</dbReference>
<keyword evidence="10" id="KW-0539">Nucleus</keyword>
<dbReference type="InterPro" id="IPR009060">
    <property type="entry name" value="UBA-like_sf"/>
</dbReference>
<dbReference type="Gene3D" id="1.10.8.10">
    <property type="entry name" value="DNA helicase RuvA subunit, C-terminal domain"/>
    <property type="match status" value="1"/>
</dbReference>
<evidence type="ECO:0000259" key="12">
    <source>
        <dbReference type="Pfam" id="PF03372"/>
    </source>
</evidence>
<keyword evidence="7" id="KW-0378">Hydrolase</keyword>
<evidence type="ECO:0000256" key="3">
    <source>
        <dbReference type="ARBA" id="ARBA00004322"/>
    </source>
</evidence>
<evidence type="ECO:0000256" key="7">
    <source>
        <dbReference type="ARBA" id="ARBA00022801"/>
    </source>
</evidence>
<evidence type="ECO:0000256" key="9">
    <source>
        <dbReference type="ARBA" id="ARBA00023204"/>
    </source>
</evidence>
<comment type="cofactor">
    <cofactor evidence="1">
        <name>Mn(2+)</name>
        <dbReference type="ChEBI" id="CHEBI:29035"/>
    </cofactor>
</comment>
<dbReference type="GO" id="GO:0004518">
    <property type="term" value="F:nuclease activity"/>
    <property type="evidence" value="ECO:0007669"/>
    <property type="project" value="UniProtKB-KW"/>
</dbReference>
<dbReference type="InterPro" id="IPR036691">
    <property type="entry name" value="Endo/exonu/phosph_ase_sf"/>
</dbReference>
<dbReference type="GO" id="GO:0006302">
    <property type="term" value="P:double-strand break repair"/>
    <property type="evidence" value="ECO:0007669"/>
    <property type="project" value="TreeGrafter"/>
</dbReference>
<comment type="cofactor">
    <cofactor evidence="2">
        <name>Mg(2+)</name>
        <dbReference type="ChEBI" id="CHEBI:18420"/>
    </cofactor>
</comment>
<dbReference type="Pfam" id="PF03372">
    <property type="entry name" value="Exo_endo_phos"/>
    <property type="match status" value="1"/>
</dbReference>
<evidence type="ECO:0000256" key="11">
    <source>
        <dbReference type="SAM" id="MobiDB-lite"/>
    </source>
</evidence>
<feature type="domain" description="Endonuclease/exonuclease/phosphatase" evidence="12">
    <location>
        <begin position="89"/>
        <end position="333"/>
    </location>
</feature>
<evidence type="ECO:0000313" key="15">
    <source>
        <dbReference type="Proteomes" id="UP000070412"/>
    </source>
</evidence>
<comment type="subcellular location">
    <subcellularLocation>
        <location evidence="3">Nucleus</location>
        <location evidence="3">PML body</location>
    </subcellularLocation>
</comment>
<dbReference type="GO" id="GO:0003697">
    <property type="term" value="F:single-stranded DNA binding"/>
    <property type="evidence" value="ECO:0007669"/>
    <property type="project" value="TreeGrafter"/>
</dbReference>
<keyword evidence="15" id="KW-1185">Reference proteome</keyword>
<reference evidence="13" key="2">
    <citation type="submission" date="2020-01" db="EMBL/GenBank/DDBJ databases">
        <authorList>
            <person name="Korhonen P.K.K."/>
            <person name="Guangxu M.G."/>
            <person name="Wang T.W."/>
            <person name="Stroehlein A.J.S."/>
            <person name="Young N.D."/>
            <person name="Ang C.-S.A."/>
            <person name="Fernando D.W.F."/>
            <person name="Lu H.L."/>
            <person name="Taylor S.T."/>
            <person name="Ehtesham M.E.M."/>
            <person name="Najaraj S.H.N."/>
            <person name="Harsha G.H.G."/>
            <person name="Madugundu A.M."/>
            <person name="Renuse S.R."/>
            <person name="Holt D.H."/>
            <person name="Pandey A.P."/>
            <person name="Papenfuss A.P."/>
            <person name="Gasser R.B.G."/>
            <person name="Fischer K.F."/>
        </authorList>
    </citation>
    <scope>NUCLEOTIDE SEQUENCE</scope>
    <source>
        <strain evidence="13">SSS_KF_BRIS2020</strain>
    </source>
</reference>
<keyword evidence="4" id="KW-0540">Nuclease</keyword>
<organism evidence="13">
    <name type="scientific">Sarcoptes scabiei</name>
    <name type="common">Itch mite</name>
    <name type="synonym">Acarus scabiei</name>
    <dbReference type="NCBI Taxonomy" id="52283"/>
    <lineage>
        <taxon>Eukaryota</taxon>
        <taxon>Metazoa</taxon>
        <taxon>Ecdysozoa</taxon>
        <taxon>Arthropoda</taxon>
        <taxon>Chelicerata</taxon>
        <taxon>Arachnida</taxon>
        <taxon>Acari</taxon>
        <taxon>Acariformes</taxon>
        <taxon>Sarcoptiformes</taxon>
        <taxon>Astigmata</taxon>
        <taxon>Psoroptidia</taxon>
        <taxon>Sarcoptoidea</taxon>
        <taxon>Sarcoptidae</taxon>
        <taxon>Sarcoptinae</taxon>
        <taxon>Sarcoptes</taxon>
    </lineage>
</organism>
<dbReference type="GO" id="GO:0016605">
    <property type="term" value="C:PML body"/>
    <property type="evidence" value="ECO:0007669"/>
    <property type="project" value="UniProtKB-SubCell"/>
</dbReference>
<dbReference type="SUPFAM" id="SSF56219">
    <property type="entry name" value="DNase I-like"/>
    <property type="match status" value="1"/>
</dbReference>
<dbReference type="InterPro" id="IPR005135">
    <property type="entry name" value="Endo/exonuclease/phosphatase"/>
</dbReference>
<evidence type="ECO:0000256" key="4">
    <source>
        <dbReference type="ARBA" id="ARBA00022722"/>
    </source>
</evidence>
<dbReference type="CDD" id="cd09080">
    <property type="entry name" value="TDP2"/>
    <property type="match status" value="1"/>
</dbReference>
<keyword evidence="9" id="KW-0234">DNA repair</keyword>
<keyword evidence="5" id="KW-0479">Metal-binding</keyword>
<evidence type="ECO:0000256" key="8">
    <source>
        <dbReference type="ARBA" id="ARBA00022842"/>
    </source>
</evidence>
<dbReference type="AlphaFoldDB" id="A0A834RGR7"/>
<accession>A0A834RGR7</accession>
<dbReference type="OrthoDB" id="9975959at2759"/>
<dbReference type="PANTHER" id="PTHR15822">
    <property type="entry name" value="TRAF AND TNF RECEPTOR-ASSOCIATED PROTEIN"/>
    <property type="match status" value="1"/>
</dbReference>
<dbReference type="InterPro" id="IPR051547">
    <property type="entry name" value="TDP2-like"/>
</dbReference>
<reference evidence="15" key="1">
    <citation type="journal article" date="2020" name="PLoS Negl. Trop. Dis.">
        <title>High-quality nuclear genome for Sarcoptes scabiei-A critical resource for a neglected parasite.</title>
        <authorList>
            <person name="Korhonen P.K."/>
            <person name="Gasser R.B."/>
            <person name="Ma G."/>
            <person name="Wang T."/>
            <person name="Stroehlein A.J."/>
            <person name="Young N.D."/>
            <person name="Ang C.S."/>
            <person name="Fernando D.D."/>
            <person name="Lu H.C."/>
            <person name="Taylor S."/>
            <person name="Reynolds S.L."/>
            <person name="Mofiz E."/>
            <person name="Najaraj S.H."/>
            <person name="Gowda H."/>
            <person name="Madugundu A."/>
            <person name="Renuse S."/>
            <person name="Holt D."/>
            <person name="Pandey A."/>
            <person name="Papenfuss A.T."/>
            <person name="Fischer K."/>
        </authorList>
    </citation>
    <scope>NUCLEOTIDE SEQUENCE [LARGE SCALE GENOMIC DNA]</scope>
</reference>
<evidence type="ECO:0000256" key="10">
    <source>
        <dbReference type="ARBA" id="ARBA00023242"/>
    </source>
</evidence>
<dbReference type="EMBL" id="WVUK01000012">
    <property type="protein sequence ID" value="KAF7496278.1"/>
    <property type="molecule type" value="Genomic_DNA"/>
</dbReference>
<dbReference type="Proteomes" id="UP000070412">
    <property type="component" value="Unassembled WGS sequence"/>
</dbReference>
<dbReference type="GO" id="GO:0070260">
    <property type="term" value="F:5'-tyrosyl-DNA phosphodiesterase activity"/>
    <property type="evidence" value="ECO:0007669"/>
    <property type="project" value="TreeGrafter"/>
</dbReference>
<reference evidence="14" key="3">
    <citation type="submission" date="2022-06" db="UniProtKB">
        <authorList>
            <consortium name="EnsemblMetazoa"/>
        </authorList>
    </citation>
    <scope>IDENTIFICATION</scope>
</reference>